<accession>A0ABD5X484</accession>
<evidence type="ECO:0000256" key="1">
    <source>
        <dbReference type="SAM" id="Phobius"/>
    </source>
</evidence>
<feature type="transmembrane region" description="Helical" evidence="1">
    <location>
        <begin position="111"/>
        <end position="132"/>
    </location>
</feature>
<organism evidence="2 3">
    <name type="scientific">Halovenus rubra</name>
    <dbReference type="NCBI Taxonomy" id="869890"/>
    <lineage>
        <taxon>Archaea</taxon>
        <taxon>Methanobacteriati</taxon>
        <taxon>Methanobacteriota</taxon>
        <taxon>Stenosarchaea group</taxon>
        <taxon>Halobacteria</taxon>
        <taxon>Halobacteriales</taxon>
        <taxon>Haloarculaceae</taxon>
        <taxon>Halovenus</taxon>
    </lineage>
</organism>
<comment type="caution">
    <text evidence="2">The sequence shown here is derived from an EMBL/GenBank/DDBJ whole genome shotgun (WGS) entry which is preliminary data.</text>
</comment>
<dbReference type="InterPro" id="IPR021414">
    <property type="entry name" value="DUF3054"/>
</dbReference>
<keyword evidence="1" id="KW-0812">Transmembrane</keyword>
<protein>
    <submittedName>
        <fullName evidence="2">DUF3054 family protein</fullName>
    </submittedName>
</protein>
<keyword evidence="1" id="KW-0472">Membrane</keyword>
<dbReference type="EMBL" id="JBHSZQ010000001">
    <property type="protein sequence ID" value="MFC7124693.1"/>
    <property type="molecule type" value="Genomic_DNA"/>
</dbReference>
<reference evidence="2 3" key="1">
    <citation type="journal article" date="2014" name="Int. J. Syst. Evol. Microbiol.">
        <title>Complete genome sequence of Corynebacterium casei LMG S-19264T (=DSM 44701T), isolated from a smear-ripened cheese.</title>
        <authorList>
            <consortium name="US DOE Joint Genome Institute (JGI-PGF)"/>
            <person name="Walter F."/>
            <person name="Albersmeier A."/>
            <person name="Kalinowski J."/>
            <person name="Ruckert C."/>
        </authorList>
    </citation>
    <scope>NUCLEOTIDE SEQUENCE [LARGE SCALE GENOMIC DNA]</scope>
    <source>
        <strain evidence="2 3">CGMCC 4.7215</strain>
    </source>
</reference>
<feature type="transmembrane region" description="Helical" evidence="1">
    <location>
        <begin position="86"/>
        <end position="105"/>
    </location>
</feature>
<feature type="transmembrane region" description="Helical" evidence="1">
    <location>
        <begin position="12"/>
        <end position="37"/>
    </location>
</feature>
<keyword evidence="1" id="KW-1133">Transmembrane helix</keyword>
<sequence length="142" mass="15743">MLRSVRTLDVRPQLPASLGAALVLFGDLLGLLLFVSWGLYEHNLLAWEVPVHTAETLTPFLAAWLALAPLFCLYHHRTLRSYRRTFLLLVPGWVIIALVAAAIRASQFFEGGAGVTFVLVNIAFGLLVLIPWRLGAVALLRR</sequence>
<dbReference type="RefSeq" id="WP_267637563.1">
    <property type="nucleotide sequence ID" value="NZ_JAODIY010000010.1"/>
</dbReference>
<dbReference type="Pfam" id="PF11255">
    <property type="entry name" value="DUF3054"/>
    <property type="match status" value="1"/>
</dbReference>
<dbReference type="Proteomes" id="UP001596414">
    <property type="component" value="Unassembled WGS sequence"/>
</dbReference>
<proteinExistence type="predicted"/>
<evidence type="ECO:0000313" key="2">
    <source>
        <dbReference type="EMBL" id="MFC7124693.1"/>
    </source>
</evidence>
<evidence type="ECO:0000313" key="3">
    <source>
        <dbReference type="Proteomes" id="UP001596414"/>
    </source>
</evidence>
<feature type="transmembrane region" description="Helical" evidence="1">
    <location>
        <begin position="57"/>
        <end position="74"/>
    </location>
</feature>
<name>A0ABD5X484_9EURY</name>
<gene>
    <name evidence="2" type="ORF">ACFQJ7_01360</name>
</gene>
<dbReference type="AlphaFoldDB" id="A0ABD5X484"/>